<proteinExistence type="predicted"/>
<evidence type="ECO:0000313" key="1">
    <source>
        <dbReference type="EMBL" id="CAE2261451.1"/>
    </source>
</evidence>
<dbReference type="AlphaFoldDB" id="A0A7S4JEX7"/>
<accession>A0A7S4JEX7</accession>
<gene>
    <name evidence="1" type="ORF">OAUR00152_LOCUS27049</name>
</gene>
<name>A0A7S4JEX7_9STRA</name>
<dbReference type="EMBL" id="HBKQ01039176">
    <property type="protein sequence ID" value="CAE2261451.1"/>
    <property type="molecule type" value="Transcribed_RNA"/>
</dbReference>
<sequence>MVRSCCHASIWATQCMIFKPITNSRKFTMTHNCWIDLEAQYHRHDSTFFCVNGNCRHIHHMCLDLENNPKEICRFHQEKFPNQSKNALQVRSYAVLIVQSNLCCHCHHMMLAMMAESSAMSGIDRHICEHWCALFMLKTLQKHDRTC</sequence>
<protein>
    <submittedName>
        <fullName evidence="1">Uncharacterized protein</fullName>
    </submittedName>
</protein>
<organism evidence="1">
    <name type="scientific">Odontella aurita</name>
    <dbReference type="NCBI Taxonomy" id="265563"/>
    <lineage>
        <taxon>Eukaryota</taxon>
        <taxon>Sar</taxon>
        <taxon>Stramenopiles</taxon>
        <taxon>Ochrophyta</taxon>
        <taxon>Bacillariophyta</taxon>
        <taxon>Mediophyceae</taxon>
        <taxon>Biddulphiophycidae</taxon>
        <taxon>Eupodiscales</taxon>
        <taxon>Odontellaceae</taxon>
        <taxon>Odontella</taxon>
    </lineage>
</organism>
<reference evidence="1" key="1">
    <citation type="submission" date="2021-01" db="EMBL/GenBank/DDBJ databases">
        <authorList>
            <person name="Corre E."/>
            <person name="Pelletier E."/>
            <person name="Niang G."/>
            <person name="Scheremetjew M."/>
            <person name="Finn R."/>
            <person name="Kale V."/>
            <person name="Holt S."/>
            <person name="Cochrane G."/>
            <person name="Meng A."/>
            <person name="Brown T."/>
            <person name="Cohen L."/>
        </authorList>
    </citation>
    <scope>NUCLEOTIDE SEQUENCE</scope>
    <source>
        <strain evidence="1">Isolate 1302-5</strain>
    </source>
</reference>